<accession>A0A1B0DLN5</accession>
<dbReference type="GeneID" id="129809824"/>
<proteinExistence type="predicted"/>
<dbReference type="EnsemblMetazoa" id="PPAI009275-RA">
    <property type="protein sequence ID" value="PPAI009275-PA"/>
    <property type="gene ID" value="PPAI009275"/>
</dbReference>
<evidence type="ECO:0000256" key="1">
    <source>
        <dbReference type="SAM" id="MobiDB-lite"/>
    </source>
</evidence>
<dbReference type="VEuPathDB" id="VectorBase:PPAPM1_010509"/>
<dbReference type="AlphaFoldDB" id="A0A1B0DLN5"/>
<protein>
    <submittedName>
        <fullName evidence="2">Uncharacterized protein</fullName>
    </submittedName>
</protein>
<feature type="compositionally biased region" description="Low complexity" evidence="1">
    <location>
        <begin position="100"/>
        <end position="116"/>
    </location>
</feature>
<reference evidence="2" key="1">
    <citation type="submission" date="2022-08" db="UniProtKB">
        <authorList>
            <consortium name="EnsemblMetazoa"/>
        </authorList>
    </citation>
    <scope>IDENTIFICATION</scope>
    <source>
        <strain evidence="2">Israel</strain>
    </source>
</reference>
<organism evidence="2 3">
    <name type="scientific">Phlebotomus papatasi</name>
    <name type="common">Sandfly</name>
    <dbReference type="NCBI Taxonomy" id="29031"/>
    <lineage>
        <taxon>Eukaryota</taxon>
        <taxon>Metazoa</taxon>
        <taxon>Ecdysozoa</taxon>
        <taxon>Arthropoda</taxon>
        <taxon>Hexapoda</taxon>
        <taxon>Insecta</taxon>
        <taxon>Pterygota</taxon>
        <taxon>Neoptera</taxon>
        <taxon>Endopterygota</taxon>
        <taxon>Diptera</taxon>
        <taxon>Nematocera</taxon>
        <taxon>Psychodoidea</taxon>
        <taxon>Psychodidae</taxon>
        <taxon>Phlebotomus</taxon>
        <taxon>Phlebotomus</taxon>
    </lineage>
</organism>
<keyword evidence="3" id="KW-1185">Reference proteome</keyword>
<dbReference type="KEGG" id="ppap:129809824"/>
<evidence type="ECO:0000313" key="3">
    <source>
        <dbReference type="Proteomes" id="UP000092462"/>
    </source>
</evidence>
<name>A0A1B0DLN5_PHLPP</name>
<feature type="region of interest" description="Disordered" evidence="1">
    <location>
        <begin position="1"/>
        <end position="129"/>
    </location>
</feature>
<dbReference type="OrthoDB" id="10071234at2759"/>
<dbReference type="Proteomes" id="UP000092462">
    <property type="component" value="Unassembled WGS sequence"/>
</dbReference>
<evidence type="ECO:0000313" key="2">
    <source>
        <dbReference type="EnsemblMetazoa" id="PPAI009275-PA"/>
    </source>
</evidence>
<dbReference type="RefSeq" id="XP_055715912.1">
    <property type="nucleotide sequence ID" value="XM_055859937.1"/>
</dbReference>
<dbReference type="VEuPathDB" id="VectorBase:PPAI009275"/>
<sequence length="129" mass="13461">MTSTNVTVGFGDRSSSRILKPPGGQSVLAFGSGEEVRPNPPRPKYDQQNSSNLFGCMGAPDPTVRNDKPVEPSAQPEAPVEASQEAPERPPETAAMENTAARAAPAPAQAAQQSSRGRVPPGGYSAGFW</sequence>
<dbReference type="EMBL" id="AJVK01016493">
    <property type="status" value="NOT_ANNOTATED_CDS"/>
    <property type="molecule type" value="Genomic_DNA"/>
</dbReference>